<protein>
    <recommendedName>
        <fullName evidence="3">Fido domain-containing protein</fullName>
    </recommendedName>
</protein>
<dbReference type="Pfam" id="PF02661">
    <property type="entry name" value="Fic"/>
    <property type="match status" value="1"/>
</dbReference>
<dbReference type="InterPro" id="IPR036597">
    <property type="entry name" value="Fido-like_dom_sf"/>
</dbReference>
<reference evidence="4 5" key="1">
    <citation type="journal article" date="2014" name="PLoS Genet.">
        <title>Analysis of the Phlebiopsis gigantea genome, transcriptome and secretome provides insight into its pioneer colonization strategies of wood.</title>
        <authorList>
            <person name="Hori C."/>
            <person name="Ishida T."/>
            <person name="Igarashi K."/>
            <person name="Samejima M."/>
            <person name="Suzuki H."/>
            <person name="Master E."/>
            <person name="Ferreira P."/>
            <person name="Ruiz-Duenas F.J."/>
            <person name="Held B."/>
            <person name="Canessa P."/>
            <person name="Larrondo L.F."/>
            <person name="Schmoll M."/>
            <person name="Druzhinina I.S."/>
            <person name="Kubicek C.P."/>
            <person name="Gaskell J.A."/>
            <person name="Kersten P."/>
            <person name="St John F."/>
            <person name="Glasner J."/>
            <person name="Sabat G."/>
            <person name="Splinter BonDurant S."/>
            <person name="Syed K."/>
            <person name="Yadav J."/>
            <person name="Mgbeahuruike A.C."/>
            <person name="Kovalchuk A."/>
            <person name="Asiegbu F.O."/>
            <person name="Lackner G."/>
            <person name="Hoffmeister D."/>
            <person name="Rencoret J."/>
            <person name="Gutierrez A."/>
            <person name="Sun H."/>
            <person name="Lindquist E."/>
            <person name="Barry K."/>
            <person name="Riley R."/>
            <person name="Grigoriev I.V."/>
            <person name="Henrissat B."/>
            <person name="Kues U."/>
            <person name="Berka R.M."/>
            <person name="Martinez A.T."/>
            <person name="Covert S.F."/>
            <person name="Blanchette R.A."/>
            <person name="Cullen D."/>
        </authorList>
    </citation>
    <scope>NUCLEOTIDE SEQUENCE [LARGE SCALE GENOMIC DNA]</scope>
    <source>
        <strain evidence="4 5">11061_1 CR5-6</strain>
    </source>
</reference>
<proteinExistence type="predicted"/>
<dbReference type="Proteomes" id="UP000053257">
    <property type="component" value="Unassembled WGS sequence"/>
</dbReference>
<dbReference type="PANTHER" id="PTHR13504:SF38">
    <property type="entry name" value="FIDO DOMAIN-CONTAINING PROTEIN"/>
    <property type="match status" value="1"/>
</dbReference>
<dbReference type="EMBL" id="KN840567">
    <property type="protein sequence ID" value="KIP04634.1"/>
    <property type="molecule type" value="Genomic_DNA"/>
</dbReference>
<evidence type="ECO:0000256" key="2">
    <source>
        <dbReference type="PIRSR" id="PIRSR640198-2"/>
    </source>
</evidence>
<keyword evidence="2" id="KW-0547">Nucleotide-binding</keyword>
<dbReference type="SUPFAM" id="SSF140931">
    <property type="entry name" value="Fic-like"/>
    <property type="match status" value="1"/>
</dbReference>
<evidence type="ECO:0000256" key="1">
    <source>
        <dbReference type="PIRSR" id="PIRSR640198-1"/>
    </source>
</evidence>
<dbReference type="Gene3D" id="1.10.3290.10">
    <property type="entry name" value="Fido-like domain"/>
    <property type="match status" value="1"/>
</dbReference>
<dbReference type="OrthoDB" id="439046at2759"/>
<sequence length="481" mass="52913">MTVNGSARLASRVRAQSFLPATLLRRSTHRRRVSVAMSDRHLACFGNRARPALRQAAVADIPAGELGPDLAAALLASLDVAPADGAACAAAARLWEEALEAHRAAPYLQLRVADMRMALGSRVTALGLYEELQRALQDDGFGEWLTRTRREVYDDIHKQHQSFKHDRSLGFSPSQRWRSTALMDNSAPYCRVMNTQMGDIRNIWQEINTCPDAMDWANNLQCLETSAIEGIITLVSTVVPALVYSGFDDERLLGGRLLTPNSAVQDPCTAIGILQDARKALDAALALFVSGAATLSAAVVCRLHRVLMRHSRVVQMSTGHGGFINYTNIGKTRQTTRTNVAATLRIQHVKVQFCPYDEVDAELDVFCDRYNALLQQDVCPFAAAAWISHVFVTIHPFEDGNGRLSRILASIPLLRQGLPPLCIPPSYKDAYNVTLNNIRANRDGDFTSLMQNLYSGTKASLEKLQAIVMSQRRDVETAAAS</sequence>
<feature type="active site" evidence="1">
    <location>
        <position position="395"/>
    </location>
</feature>
<keyword evidence="5" id="KW-1185">Reference proteome</keyword>
<evidence type="ECO:0000259" key="3">
    <source>
        <dbReference type="PROSITE" id="PS51459"/>
    </source>
</evidence>
<dbReference type="AlphaFoldDB" id="A0A0C3NIC3"/>
<accession>A0A0C3NIC3</accession>
<dbReference type="PANTHER" id="PTHR13504">
    <property type="entry name" value="FIDO DOMAIN-CONTAINING PROTEIN DDB_G0283145"/>
    <property type="match status" value="1"/>
</dbReference>
<dbReference type="GO" id="GO:0005524">
    <property type="term" value="F:ATP binding"/>
    <property type="evidence" value="ECO:0007669"/>
    <property type="project" value="UniProtKB-KW"/>
</dbReference>
<organism evidence="4 5">
    <name type="scientific">Phlebiopsis gigantea (strain 11061_1 CR5-6)</name>
    <name type="common">White-rot fungus</name>
    <name type="synonym">Peniophora gigantea</name>
    <dbReference type="NCBI Taxonomy" id="745531"/>
    <lineage>
        <taxon>Eukaryota</taxon>
        <taxon>Fungi</taxon>
        <taxon>Dikarya</taxon>
        <taxon>Basidiomycota</taxon>
        <taxon>Agaricomycotina</taxon>
        <taxon>Agaricomycetes</taxon>
        <taxon>Polyporales</taxon>
        <taxon>Phanerochaetaceae</taxon>
        <taxon>Phlebiopsis</taxon>
    </lineage>
</organism>
<dbReference type="InterPro" id="IPR040198">
    <property type="entry name" value="Fido_containing"/>
</dbReference>
<dbReference type="HOGENOM" id="CLU_051525_0_0_1"/>
<keyword evidence="2" id="KW-0067">ATP-binding</keyword>
<dbReference type="InterPro" id="IPR003812">
    <property type="entry name" value="Fido"/>
</dbReference>
<gene>
    <name evidence="4" type="ORF">PHLGIDRAFT_129359</name>
</gene>
<dbReference type="STRING" id="745531.A0A0C3NIC3"/>
<name>A0A0C3NIC3_PHLG1</name>
<evidence type="ECO:0000313" key="5">
    <source>
        <dbReference type="Proteomes" id="UP000053257"/>
    </source>
</evidence>
<dbReference type="PROSITE" id="PS51459">
    <property type="entry name" value="FIDO"/>
    <property type="match status" value="1"/>
</dbReference>
<evidence type="ECO:0000313" key="4">
    <source>
        <dbReference type="EMBL" id="KIP04634.1"/>
    </source>
</evidence>
<feature type="domain" description="Fido" evidence="3">
    <location>
        <begin position="295"/>
        <end position="455"/>
    </location>
</feature>
<feature type="binding site" evidence="2">
    <location>
        <position position="441"/>
    </location>
    <ligand>
        <name>ATP</name>
        <dbReference type="ChEBI" id="CHEBI:30616"/>
    </ligand>
</feature>
<feature type="binding site" evidence="2">
    <location>
        <begin position="399"/>
        <end position="406"/>
    </location>
    <ligand>
        <name>ATP</name>
        <dbReference type="ChEBI" id="CHEBI:30616"/>
    </ligand>
</feature>